<feature type="domain" description="ABC transporter" evidence="5">
    <location>
        <begin position="12"/>
        <end position="244"/>
    </location>
</feature>
<organism evidence="6 7">
    <name type="scientific">Alkalibaculum bacchi</name>
    <dbReference type="NCBI Taxonomy" id="645887"/>
    <lineage>
        <taxon>Bacteria</taxon>
        <taxon>Bacillati</taxon>
        <taxon>Bacillota</taxon>
        <taxon>Clostridia</taxon>
        <taxon>Eubacteriales</taxon>
        <taxon>Eubacteriaceae</taxon>
        <taxon>Alkalibaculum</taxon>
    </lineage>
</organism>
<dbReference type="GO" id="GO:0016887">
    <property type="term" value="F:ATP hydrolysis activity"/>
    <property type="evidence" value="ECO:0007669"/>
    <property type="project" value="InterPro"/>
</dbReference>
<dbReference type="PROSITE" id="PS00211">
    <property type="entry name" value="ABC_TRANSPORTER_1"/>
    <property type="match status" value="1"/>
</dbReference>
<dbReference type="Pfam" id="PF00005">
    <property type="entry name" value="ABC_tran"/>
    <property type="match status" value="1"/>
</dbReference>
<keyword evidence="7" id="KW-1185">Reference proteome</keyword>
<evidence type="ECO:0000256" key="4">
    <source>
        <dbReference type="ARBA" id="ARBA00066388"/>
    </source>
</evidence>
<protein>
    <recommendedName>
        <fullName evidence="4">ABC-type quaternary amine transporter</fullName>
        <ecNumber evidence="4">7.6.2.9</ecNumber>
    </recommendedName>
</protein>
<dbReference type="CDD" id="cd03293">
    <property type="entry name" value="ABC_NrtD_SsuB_transporters"/>
    <property type="match status" value="1"/>
</dbReference>
<proteinExistence type="predicted"/>
<dbReference type="Proteomes" id="UP000253490">
    <property type="component" value="Unassembled WGS sequence"/>
</dbReference>
<dbReference type="InterPro" id="IPR050166">
    <property type="entry name" value="ABC_transporter_ATP-bind"/>
</dbReference>
<accession>A0A366I9T3</accession>
<dbReference type="GO" id="GO:0005524">
    <property type="term" value="F:ATP binding"/>
    <property type="evidence" value="ECO:0007669"/>
    <property type="project" value="UniProtKB-KW"/>
</dbReference>
<dbReference type="InterPro" id="IPR003593">
    <property type="entry name" value="AAA+_ATPase"/>
</dbReference>
<gene>
    <name evidence="6" type="ORF">DES36_10731</name>
</gene>
<dbReference type="SUPFAM" id="SSF52540">
    <property type="entry name" value="P-loop containing nucleoside triphosphate hydrolases"/>
    <property type="match status" value="1"/>
</dbReference>
<dbReference type="EMBL" id="QNRX01000007">
    <property type="protein sequence ID" value="RBP65294.1"/>
    <property type="molecule type" value="Genomic_DNA"/>
</dbReference>
<dbReference type="FunFam" id="3.40.50.300:FF:000425">
    <property type="entry name" value="Probable ABC transporter, ATP-binding subunit"/>
    <property type="match status" value="1"/>
</dbReference>
<dbReference type="InterPro" id="IPR017871">
    <property type="entry name" value="ABC_transporter-like_CS"/>
</dbReference>
<dbReference type="InterPro" id="IPR003439">
    <property type="entry name" value="ABC_transporter-like_ATP-bd"/>
</dbReference>
<reference evidence="6 7" key="1">
    <citation type="submission" date="2018-06" db="EMBL/GenBank/DDBJ databases">
        <title>Genomic Encyclopedia of Type Strains, Phase IV (KMG-IV): sequencing the most valuable type-strain genomes for metagenomic binning, comparative biology and taxonomic classification.</title>
        <authorList>
            <person name="Goeker M."/>
        </authorList>
    </citation>
    <scope>NUCLEOTIDE SEQUENCE [LARGE SCALE GENOMIC DNA]</scope>
    <source>
        <strain evidence="6 7">DSM 22112</strain>
    </source>
</reference>
<dbReference type="Gene3D" id="3.40.50.300">
    <property type="entry name" value="P-loop containing nucleotide triphosphate hydrolases"/>
    <property type="match status" value="1"/>
</dbReference>
<evidence type="ECO:0000313" key="7">
    <source>
        <dbReference type="Proteomes" id="UP000253490"/>
    </source>
</evidence>
<dbReference type="SMART" id="SM00382">
    <property type="entry name" value="AAA"/>
    <property type="match status" value="1"/>
</dbReference>
<keyword evidence="2" id="KW-0547">Nucleotide-binding</keyword>
<evidence type="ECO:0000256" key="2">
    <source>
        <dbReference type="ARBA" id="ARBA00022741"/>
    </source>
</evidence>
<dbReference type="AlphaFoldDB" id="A0A366I9T3"/>
<name>A0A366I9T3_9FIRM</name>
<evidence type="ECO:0000313" key="6">
    <source>
        <dbReference type="EMBL" id="RBP65294.1"/>
    </source>
</evidence>
<keyword evidence="3 6" id="KW-0067">ATP-binding</keyword>
<dbReference type="InterPro" id="IPR027417">
    <property type="entry name" value="P-loop_NTPase"/>
</dbReference>
<evidence type="ECO:0000259" key="5">
    <source>
        <dbReference type="PROSITE" id="PS50893"/>
    </source>
</evidence>
<dbReference type="EC" id="7.6.2.9" evidence="4"/>
<dbReference type="PROSITE" id="PS50893">
    <property type="entry name" value="ABC_TRANSPORTER_2"/>
    <property type="match status" value="1"/>
</dbReference>
<sequence>MFKMDQNNESFITIEGVTKNYPRNDKTQSLALDKVDLSIKKGEFICLLGPSGCGKTTLLNLIGGFSKPTTGKILIDGELVDKPSVDRITIFQNYGLLPWRSVIKNVELGLEAKKISKEERKTIAEEYLSLVGLTDFSKHHPSELSGGMQQRVAIARALAADPDILLMDEPFGALDAMTRMGIQDEIQRIWSEKKKTIIFVTHDIEEAVFLADRIVIMTPYPGKVKSILKVPLARKRDRTSIDFLKIRDKVFSEFELKAPDCTEYYL</sequence>
<dbReference type="PANTHER" id="PTHR42788:SF13">
    <property type="entry name" value="ALIPHATIC SULFONATES IMPORT ATP-BINDING PROTEIN SSUB"/>
    <property type="match status" value="1"/>
</dbReference>
<dbReference type="PANTHER" id="PTHR42788">
    <property type="entry name" value="TAURINE IMPORT ATP-BINDING PROTEIN-RELATED"/>
    <property type="match status" value="1"/>
</dbReference>
<evidence type="ECO:0000256" key="3">
    <source>
        <dbReference type="ARBA" id="ARBA00022840"/>
    </source>
</evidence>
<comment type="caution">
    <text evidence="6">The sequence shown here is derived from an EMBL/GenBank/DDBJ whole genome shotgun (WGS) entry which is preliminary data.</text>
</comment>
<keyword evidence="1" id="KW-0813">Transport</keyword>
<evidence type="ECO:0000256" key="1">
    <source>
        <dbReference type="ARBA" id="ARBA00022448"/>
    </source>
</evidence>
<dbReference type="GO" id="GO:0015418">
    <property type="term" value="F:ABC-type quaternary ammonium compound transporting activity"/>
    <property type="evidence" value="ECO:0007669"/>
    <property type="project" value="UniProtKB-EC"/>
</dbReference>